<reference evidence="1" key="1">
    <citation type="submission" date="2023-04" db="EMBL/GenBank/DDBJ databases">
        <title>Draft Genome sequencing of Naganishia species isolated from polar environments using Oxford Nanopore Technology.</title>
        <authorList>
            <person name="Leo P."/>
            <person name="Venkateswaran K."/>
        </authorList>
    </citation>
    <scope>NUCLEOTIDE SEQUENCE</scope>
    <source>
        <strain evidence="1">MNA-CCFEE 5423</strain>
    </source>
</reference>
<comment type="caution">
    <text evidence="1">The sequence shown here is derived from an EMBL/GenBank/DDBJ whole genome shotgun (WGS) entry which is preliminary data.</text>
</comment>
<gene>
    <name evidence="1" type="ORF">QFC21_002240</name>
</gene>
<dbReference type="EMBL" id="JASBWT010000006">
    <property type="protein sequence ID" value="KAJ9103778.1"/>
    <property type="molecule type" value="Genomic_DNA"/>
</dbReference>
<name>A0ACC2VWH6_9TREE</name>
<organism evidence="1 2">
    <name type="scientific">Naganishia friedmannii</name>
    <dbReference type="NCBI Taxonomy" id="89922"/>
    <lineage>
        <taxon>Eukaryota</taxon>
        <taxon>Fungi</taxon>
        <taxon>Dikarya</taxon>
        <taxon>Basidiomycota</taxon>
        <taxon>Agaricomycotina</taxon>
        <taxon>Tremellomycetes</taxon>
        <taxon>Filobasidiales</taxon>
        <taxon>Filobasidiaceae</taxon>
        <taxon>Naganishia</taxon>
    </lineage>
</organism>
<evidence type="ECO:0000313" key="2">
    <source>
        <dbReference type="Proteomes" id="UP001227268"/>
    </source>
</evidence>
<sequence length="342" mass="36693">MASSSAAPASTGIIPSPKVLWLEFIRNMWDRDEYVRIAEKVDLRLPTGSPQPAEDEIDQLGLVKIVLECAIEIPHFNLLGVPSEHAAAIMKNVIKWVWCDPGAPAAAKAYRGRLAALIGILSGPFIDAIKTADNKWAHFPDAKPGSCEYLGSHLLDAFYPTWNADVPEAERVGLVGMVDPVALPGAVPPGLNATDQAIFELYEFSEDDDSEASFEPQETDYTAGSRLGITGLQLDKTVSTSNPIAGGQAVHHPGRVIDSIAVSTFQSHSPTHMSANEPEVGKDKALADVHVEGKDRESGRESRRSSWVGSEKSNADTTDGNATRSESTEAHKPSLLGTNASF</sequence>
<proteinExistence type="predicted"/>
<accession>A0ACC2VWH6</accession>
<protein>
    <submittedName>
        <fullName evidence="1">Uncharacterized protein</fullName>
    </submittedName>
</protein>
<evidence type="ECO:0000313" key="1">
    <source>
        <dbReference type="EMBL" id="KAJ9103778.1"/>
    </source>
</evidence>
<keyword evidence="2" id="KW-1185">Reference proteome</keyword>
<dbReference type="Proteomes" id="UP001227268">
    <property type="component" value="Unassembled WGS sequence"/>
</dbReference>